<dbReference type="Gene3D" id="3.30.300.30">
    <property type="match status" value="1"/>
</dbReference>
<dbReference type="InterPro" id="IPR042099">
    <property type="entry name" value="ANL_N_sf"/>
</dbReference>
<dbReference type="InterPro" id="IPR020845">
    <property type="entry name" value="AMP-binding_CS"/>
</dbReference>
<dbReference type="NCBIfam" id="NF005714">
    <property type="entry name" value="PRK07529.1"/>
    <property type="match status" value="1"/>
</dbReference>
<protein>
    <submittedName>
        <fullName evidence="3">Acyl-CoA synthetase</fullName>
    </submittedName>
</protein>
<dbReference type="InterPro" id="IPR050237">
    <property type="entry name" value="ATP-dep_AMP-bd_enzyme"/>
</dbReference>
<dbReference type="Proteomes" id="UP000573499">
    <property type="component" value="Unassembled WGS sequence"/>
</dbReference>
<dbReference type="PANTHER" id="PTHR43767:SF1">
    <property type="entry name" value="NONRIBOSOMAL PEPTIDE SYNTHASE PES1 (EUROFUNG)-RELATED"/>
    <property type="match status" value="1"/>
</dbReference>
<comment type="caution">
    <text evidence="3">The sequence shown here is derived from an EMBL/GenBank/DDBJ whole genome shotgun (WGS) entry which is preliminary data.</text>
</comment>
<evidence type="ECO:0000259" key="1">
    <source>
        <dbReference type="Pfam" id="PF00501"/>
    </source>
</evidence>
<dbReference type="InterPro" id="IPR000873">
    <property type="entry name" value="AMP-dep_synth/lig_dom"/>
</dbReference>
<organism evidence="3 4">
    <name type="scientific">Rugamonas apoptosis</name>
    <dbReference type="NCBI Taxonomy" id="2758570"/>
    <lineage>
        <taxon>Bacteria</taxon>
        <taxon>Pseudomonadati</taxon>
        <taxon>Pseudomonadota</taxon>
        <taxon>Betaproteobacteria</taxon>
        <taxon>Burkholderiales</taxon>
        <taxon>Oxalobacteraceae</taxon>
        <taxon>Telluria group</taxon>
        <taxon>Rugamonas</taxon>
    </lineage>
</organism>
<evidence type="ECO:0000313" key="4">
    <source>
        <dbReference type="Proteomes" id="UP000573499"/>
    </source>
</evidence>
<dbReference type="InterPro" id="IPR045851">
    <property type="entry name" value="AMP-bd_C_sf"/>
</dbReference>
<reference evidence="3 4" key="1">
    <citation type="submission" date="2020-07" db="EMBL/GenBank/DDBJ databases">
        <title>Novel species isolated from subtropical streams in China.</title>
        <authorList>
            <person name="Lu H."/>
        </authorList>
    </citation>
    <scope>NUCLEOTIDE SEQUENCE [LARGE SCALE GENOMIC DNA]</scope>
    <source>
        <strain evidence="3 4">LX47W</strain>
    </source>
</reference>
<dbReference type="SUPFAM" id="SSF56801">
    <property type="entry name" value="Acetyl-CoA synthetase-like"/>
    <property type="match status" value="1"/>
</dbReference>
<dbReference type="PROSITE" id="PS00455">
    <property type="entry name" value="AMP_BINDING"/>
    <property type="match status" value="1"/>
</dbReference>
<evidence type="ECO:0000259" key="2">
    <source>
        <dbReference type="Pfam" id="PF13193"/>
    </source>
</evidence>
<dbReference type="Pfam" id="PF13193">
    <property type="entry name" value="AMP-binding_C"/>
    <property type="match status" value="1"/>
</dbReference>
<feature type="domain" description="AMP-binding enzyme C-terminal" evidence="2">
    <location>
        <begin position="496"/>
        <end position="571"/>
    </location>
</feature>
<accession>A0A7W2FE11</accession>
<evidence type="ECO:0000313" key="3">
    <source>
        <dbReference type="EMBL" id="MBA5689909.1"/>
    </source>
</evidence>
<dbReference type="Gene3D" id="3.40.50.12780">
    <property type="entry name" value="N-terminal domain of ligase-like"/>
    <property type="match status" value="1"/>
</dbReference>
<dbReference type="InterPro" id="IPR025110">
    <property type="entry name" value="AMP-bd_C"/>
</dbReference>
<keyword evidence="4" id="KW-1185">Reference proteome</keyword>
<dbReference type="AlphaFoldDB" id="A0A7W2FE11"/>
<proteinExistence type="predicted"/>
<name>A0A7W2FE11_9BURK</name>
<feature type="domain" description="AMP-dependent synthetase/ligase" evidence="1">
    <location>
        <begin position="41"/>
        <end position="445"/>
    </location>
</feature>
<dbReference type="RefSeq" id="WP_182156708.1">
    <property type="nucleotide sequence ID" value="NZ_JACEZU010000013.1"/>
</dbReference>
<gene>
    <name evidence="3" type="ORF">H3H39_22930</name>
</gene>
<sequence>MSELNHRAPQAPLRTLADIHAFEHEPGSQQLAADTTYDVLRQAAARHPQRTALRFVLSGAADAPEFCFSYQHLLDGVTQAANAFHHAGIAPGKAVALLLPNLPETHFALWGAQAAGIASPLNPLLEAEHLASLVEATRAEVLVTLAAQPEGDLWHKALAVIERCPSIRTVLVVDLDAYVAPAARAGLQALRAKAPLPQRPGVEVLSFSAALATQPADRLVSGRVIRPDDLCAYFHTGGTTGLPKIAVHTHLNEAFVAAMLQALEPDPHVVLCGLPLFHVNGALVTGLGAFHGGWEVVLLTPQGYRGPGVMARFWHLVERFGATSFSAVPTIFAGLAALPHDGADITSLRHAFCGAAPLPAEVARQFEAHAGIPLCEGYGLTEAACISAVNPPGFGRRPGSVGLRLPHQRLQAWKLDADGQASEPCAAGEVGVIGVSGPNVFPGYLRESDNRGIWLSPGWLNTGDLGYLDQDGFVHLTGRAKDLIIRGGHNIDPAMVEDALLRHPAVALAAAVGQPDEHAGELPVAYVTLKPGASIDSAALLAAARELVPERAAVPARIEILPQMALTAVGKVAKAELRLRAAEHVLGQLLTQHGLAATVRMVADAARGSVARLRCPGHEAGRAQALLERFPYPVELVIGTETP</sequence>
<dbReference type="PANTHER" id="PTHR43767">
    <property type="entry name" value="LONG-CHAIN-FATTY-ACID--COA LIGASE"/>
    <property type="match status" value="1"/>
</dbReference>
<dbReference type="Pfam" id="PF00501">
    <property type="entry name" value="AMP-binding"/>
    <property type="match status" value="1"/>
</dbReference>
<dbReference type="GO" id="GO:0016878">
    <property type="term" value="F:acid-thiol ligase activity"/>
    <property type="evidence" value="ECO:0007669"/>
    <property type="project" value="UniProtKB-ARBA"/>
</dbReference>
<dbReference type="EMBL" id="JACEZU010000013">
    <property type="protein sequence ID" value="MBA5689909.1"/>
    <property type="molecule type" value="Genomic_DNA"/>
</dbReference>